<evidence type="ECO:0008006" key="4">
    <source>
        <dbReference type="Google" id="ProtNLM"/>
    </source>
</evidence>
<feature type="region of interest" description="Disordered" evidence="1">
    <location>
        <begin position="1"/>
        <end position="49"/>
    </location>
</feature>
<comment type="caution">
    <text evidence="2">The sequence shown here is derived from an EMBL/GenBank/DDBJ whole genome shotgun (WGS) entry which is preliminary data.</text>
</comment>
<dbReference type="Gene3D" id="3.40.525.10">
    <property type="entry name" value="CRAL-TRIO lipid binding domain"/>
    <property type="match status" value="1"/>
</dbReference>
<keyword evidence="3" id="KW-1185">Reference proteome</keyword>
<protein>
    <recommendedName>
        <fullName evidence="4">CRAL-TRIO domain-containing protein</fullName>
    </recommendedName>
</protein>
<organism evidence="2 3">
    <name type="scientific">Seminavis robusta</name>
    <dbReference type="NCBI Taxonomy" id="568900"/>
    <lineage>
        <taxon>Eukaryota</taxon>
        <taxon>Sar</taxon>
        <taxon>Stramenopiles</taxon>
        <taxon>Ochrophyta</taxon>
        <taxon>Bacillariophyta</taxon>
        <taxon>Bacillariophyceae</taxon>
        <taxon>Bacillariophycidae</taxon>
        <taxon>Naviculales</taxon>
        <taxon>Naviculaceae</taxon>
        <taxon>Seminavis</taxon>
    </lineage>
</organism>
<accession>A0A9N8F452</accession>
<dbReference type="EMBL" id="CAICTM010002866">
    <property type="protein sequence ID" value="CAB9530414.1"/>
    <property type="molecule type" value="Genomic_DNA"/>
</dbReference>
<feature type="compositionally biased region" description="Basic and acidic residues" evidence="1">
    <location>
        <begin position="23"/>
        <end position="37"/>
    </location>
</feature>
<dbReference type="AlphaFoldDB" id="A0A9N8F452"/>
<evidence type="ECO:0000313" key="3">
    <source>
        <dbReference type="Proteomes" id="UP001153069"/>
    </source>
</evidence>
<dbReference type="Proteomes" id="UP001153069">
    <property type="component" value="Unassembled WGS sequence"/>
</dbReference>
<name>A0A9N8F452_9STRA</name>
<gene>
    <name evidence="2" type="ORF">SEMRO_2868_G339050.1</name>
</gene>
<feature type="compositionally biased region" description="Acidic residues" evidence="1">
    <location>
        <begin position="38"/>
        <end position="49"/>
    </location>
</feature>
<sequence>MNDNPEELAAVAGDDVPAEAVEQADHHHDNEHHHAVDLEEEDDEDEEGEFVNQGVLNTRILGPTDPRRMQLSREERDWALDIKDVIEGTPEINNISDFMCAQLAIIHQDDIATAVESASKLQISREEYDIRDTLEDGIVKLQILLDLNPGNNLSFSFSHQEGCYVLVCDLGKMDMNLMKDNQNVYKSLGGAFYQNHALTPDLESIRRGVIFILECDGCTWIPRLCEMKYHEKYWAEIGGIYPFCIRQYKFFHTPMFFNMIKSLGRPFIPKDIYSKMQIGCQFPHGRLDTVYLVPSWEATKQRFLGRMAETLKLRYENERNFSLS</sequence>
<reference evidence="2" key="1">
    <citation type="submission" date="2020-06" db="EMBL/GenBank/DDBJ databases">
        <authorList>
            <consortium name="Plant Systems Biology data submission"/>
        </authorList>
    </citation>
    <scope>NUCLEOTIDE SEQUENCE</scope>
    <source>
        <strain evidence="2">D6</strain>
    </source>
</reference>
<proteinExistence type="predicted"/>
<dbReference type="SUPFAM" id="SSF52087">
    <property type="entry name" value="CRAL/TRIO domain"/>
    <property type="match status" value="1"/>
</dbReference>
<evidence type="ECO:0000313" key="2">
    <source>
        <dbReference type="EMBL" id="CAB9530414.1"/>
    </source>
</evidence>
<evidence type="ECO:0000256" key="1">
    <source>
        <dbReference type="SAM" id="MobiDB-lite"/>
    </source>
</evidence>
<dbReference type="InterPro" id="IPR036865">
    <property type="entry name" value="CRAL-TRIO_dom_sf"/>
</dbReference>